<keyword evidence="9" id="KW-1185">Reference proteome</keyword>
<name>A0ABQ5X3L9_9PROT</name>
<dbReference type="InterPro" id="IPR038987">
    <property type="entry name" value="MoeA-like"/>
</dbReference>
<dbReference type="Pfam" id="PF03453">
    <property type="entry name" value="MoeA_N"/>
    <property type="match status" value="1"/>
</dbReference>
<keyword evidence="6" id="KW-0479">Metal-binding</keyword>
<dbReference type="InterPro" id="IPR036135">
    <property type="entry name" value="MoeA_linker/N_sf"/>
</dbReference>
<dbReference type="Gene3D" id="3.40.980.10">
    <property type="entry name" value="MoaB/Mog-like domain"/>
    <property type="match status" value="1"/>
</dbReference>
<dbReference type="InterPro" id="IPR036425">
    <property type="entry name" value="MoaB/Mog-like_dom_sf"/>
</dbReference>
<evidence type="ECO:0000256" key="6">
    <source>
        <dbReference type="RuleBase" id="RU365090"/>
    </source>
</evidence>
<evidence type="ECO:0000259" key="7">
    <source>
        <dbReference type="SMART" id="SM00852"/>
    </source>
</evidence>
<proteinExistence type="inferred from homology"/>
<dbReference type="Gene3D" id="2.170.190.11">
    <property type="entry name" value="Molybdopterin biosynthesis moea protein, domain 3"/>
    <property type="match status" value="1"/>
</dbReference>
<comment type="catalytic activity">
    <reaction evidence="5">
        <text>adenylyl-molybdopterin + molybdate = Mo-molybdopterin + AMP + H(+)</text>
        <dbReference type="Rhea" id="RHEA:35047"/>
        <dbReference type="ChEBI" id="CHEBI:15378"/>
        <dbReference type="ChEBI" id="CHEBI:36264"/>
        <dbReference type="ChEBI" id="CHEBI:62727"/>
        <dbReference type="ChEBI" id="CHEBI:71302"/>
        <dbReference type="ChEBI" id="CHEBI:456215"/>
        <dbReference type="EC" id="2.10.1.1"/>
    </reaction>
</comment>
<reference evidence="9" key="1">
    <citation type="journal article" date="2019" name="Int. J. Syst. Evol. Microbiol.">
        <title>The Global Catalogue of Microorganisms (GCM) 10K type strain sequencing project: providing services to taxonomists for standard genome sequencing and annotation.</title>
        <authorList>
            <consortium name="The Broad Institute Genomics Platform"/>
            <consortium name="The Broad Institute Genome Sequencing Center for Infectious Disease"/>
            <person name="Wu L."/>
            <person name="Ma J."/>
        </authorList>
    </citation>
    <scope>NUCLEOTIDE SEQUENCE [LARGE SCALE GENOMIC DNA]</scope>
    <source>
        <strain evidence="9">NBRC 3250</strain>
    </source>
</reference>
<dbReference type="SUPFAM" id="SSF63867">
    <property type="entry name" value="MoeA C-terminal domain-like"/>
    <property type="match status" value="1"/>
</dbReference>
<comment type="similarity">
    <text evidence="3 6">Belongs to the MoeA family.</text>
</comment>
<comment type="function">
    <text evidence="1 6">Catalyzes the insertion of molybdate into adenylated molybdopterin with the concomitant release of AMP.</text>
</comment>
<comment type="caution">
    <text evidence="8">The sequence shown here is derived from an EMBL/GenBank/DDBJ whole genome shotgun (WGS) entry which is preliminary data.</text>
</comment>
<accession>A0ABQ5X3L9</accession>
<gene>
    <name evidence="8" type="primary">moeA</name>
    <name evidence="8" type="ORF">GCM10007866_28780</name>
</gene>
<dbReference type="SUPFAM" id="SSF53218">
    <property type="entry name" value="Molybdenum cofactor biosynthesis proteins"/>
    <property type="match status" value="1"/>
</dbReference>
<feature type="domain" description="MoaB/Mog" evidence="7">
    <location>
        <begin position="204"/>
        <end position="343"/>
    </location>
</feature>
<comment type="cofactor">
    <cofactor evidence="6">
        <name>Mg(2+)</name>
        <dbReference type="ChEBI" id="CHEBI:18420"/>
    </cofactor>
</comment>
<keyword evidence="6" id="KW-0460">Magnesium</keyword>
<evidence type="ECO:0000313" key="9">
    <source>
        <dbReference type="Proteomes" id="UP001156672"/>
    </source>
</evidence>
<organism evidence="8 9">
    <name type="scientific">Gluconobacter albidus</name>
    <dbReference type="NCBI Taxonomy" id="318683"/>
    <lineage>
        <taxon>Bacteria</taxon>
        <taxon>Pseudomonadati</taxon>
        <taxon>Pseudomonadota</taxon>
        <taxon>Alphaproteobacteria</taxon>
        <taxon>Acetobacterales</taxon>
        <taxon>Acetobacteraceae</taxon>
        <taxon>Gluconobacter</taxon>
    </lineage>
</organism>
<sequence length="426" mass="45455">MGHEVYIGRERGVGISASATDAPATGAEMSDLLSVTRAMELVLDYAGSFGPETVDLTMAAGRVLQQTIHAERAQPPYDRVMMDGIAYRHGSGQTLVSHGIQRAGAPGQALPDGPVCLEVMTGAVLPEGADTVVPVERLVREGRLIRFEEGYEPRRGQFIHRRGSDCAAGTELLVPGRRLDGPALAVLAGNGHAQVCVSRIPSIGIVATGDELVDVGAPVRDWEIRRSNEFALTGALLSRGFNCIERSVVPDDLAETIVALREQLSRHDVLILSGGVSMGAFDHVPKALSKIGVERVFHKVAQRPGKPLWFGVGPEGQRVFGLPGNPVSATTCGVRYVMPMLLAGQGLSRPEPYTVVLDADAERIPTLTRFLPVKLHHDATGQVRATPCPMPTSGDFSFLASTDGFVELSRGDAVSPRGTAVLFYGW</sequence>
<dbReference type="InterPro" id="IPR008284">
    <property type="entry name" value="MoCF_biosynth_CS"/>
</dbReference>
<dbReference type="InterPro" id="IPR001453">
    <property type="entry name" value="MoaB/Mog_dom"/>
</dbReference>
<dbReference type="Gene3D" id="3.90.105.10">
    <property type="entry name" value="Molybdopterin biosynthesis moea protein, domain 2"/>
    <property type="match status" value="1"/>
</dbReference>
<dbReference type="EMBL" id="BSNW01000050">
    <property type="protein sequence ID" value="GLQ70425.1"/>
    <property type="molecule type" value="Genomic_DNA"/>
</dbReference>
<dbReference type="InterPro" id="IPR005111">
    <property type="entry name" value="MoeA_C_domain_IV"/>
</dbReference>
<dbReference type="Pfam" id="PF03454">
    <property type="entry name" value="MoeA_C"/>
    <property type="match status" value="1"/>
</dbReference>
<evidence type="ECO:0000256" key="4">
    <source>
        <dbReference type="ARBA" id="ARBA00023150"/>
    </source>
</evidence>
<dbReference type="CDD" id="cd00887">
    <property type="entry name" value="MoeA"/>
    <property type="match status" value="1"/>
</dbReference>
<evidence type="ECO:0000313" key="8">
    <source>
        <dbReference type="EMBL" id="GLQ70425.1"/>
    </source>
</evidence>
<comment type="pathway">
    <text evidence="2 6">Cofactor biosynthesis; molybdopterin biosynthesis.</text>
</comment>
<dbReference type="InterPro" id="IPR036688">
    <property type="entry name" value="MoeA_C_domain_IV_sf"/>
</dbReference>
<dbReference type="PANTHER" id="PTHR10192">
    <property type="entry name" value="MOLYBDOPTERIN BIOSYNTHESIS PROTEIN"/>
    <property type="match status" value="1"/>
</dbReference>
<dbReference type="PANTHER" id="PTHR10192:SF5">
    <property type="entry name" value="GEPHYRIN"/>
    <property type="match status" value="1"/>
</dbReference>
<dbReference type="Proteomes" id="UP001156672">
    <property type="component" value="Unassembled WGS sequence"/>
</dbReference>
<keyword evidence="4 6" id="KW-0501">Molybdenum cofactor biosynthesis</keyword>
<dbReference type="Gene3D" id="2.40.340.10">
    <property type="entry name" value="MoeA, C-terminal, domain IV"/>
    <property type="match status" value="1"/>
</dbReference>
<dbReference type="NCBIfam" id="TIGR00177">
    <property type="entry name" value="molyb_syn"/>
    <property type="match status" value="1"/>
</dbReference>
<evidence type="ECO:0000256" key="1">
    <source>
        <dbReference type="ARBA" id="ARBA00002901"/>
    </source>
</evidence>
<evidence type="ECO:0000256" key="2">
    <source>
        <dbReference type="ARBA" id="ARBA00005046"/>
    </source>
</evidence>
<dbReference type="Pfam" id="PF00994">
    <property type="entry name" value="MoCF_biosynth"/>
    <property type="match status" value="1"/>
</dbReference>
<dbReference type="EC" id="2.10.1.1" evidence="6"/>
<evidence type="ECO:0000256" key="5">
    <source>
        <dbReference type="ARBA" id="ARBA00047317"/>
    </source>
</evidence>
<protein>
    <recommendedName>
        <fullName evidence="6">Molybdopterin molybdenumtransferase</fullName>
        <ecNumber evidence="6">2.10.1.1</ecNumber>
    </recommendedName>
</protein>
<dbReference type="InterPro" id="IPR005110">
    <property type="entry name" value="MoeA_linker/N"/>
</dbReference>
<dbReference type="SUPFAM" id="SSF63882">
    <property type="entry name" value="MoeA N-terminal region -like"/>
    <property type="match status" value="1"/>
</dbReference>
<keyword evidence="6" id="KW-0500">Molybdenum</keyword>
<dbReference type="PROSITE" id="PS01079">
    <property type="entry name" value="MOCF_BIOSYNTHESIS_2"/>
    <property type="match status" value="1"/>
</dbReference>
<dbReference type="SMART" id="SM00852">
    <property type="entry name" value="MoCF_biosynth"/>
    <property type="match status" value="1"/>
</dbReference>
<evidence type="ECO:0000256" key="3">
    <source>
        <dbReference type="ARBA" id="ARBA00010763"/>
    </source>
</evidence>
<keyword evidence="6" id="KW-0808">Transferase</keyword>